<feature type="region of interest" description="Disordered" evidence="8">
    <location>
        <begin position="1"/>
        <end position="68"/>
    </location>
</feature>
<evidence type="ECO:0000256" key="1">
    <source>
        <dbReference type="ARBA" id="ARBA00007261"/>
    </source>
</evidence>
<dbReference type="GO" id="GO:0046872">
    <property type="term" value="F:metal ion binding"/>
    <property type="evidence" value="ECO:0007669"/>
    <property type="project" value="UniProtKB-KW"/>
</dbReference>
<dbReference type="Pfam" id="PF16187">
    <property type="entry name" value="Peptidase_M16_M"/>
    <property type="match status" value="1"/>
</dbReference>
<dbReference type="GO" id="GO:0006508">
    <property type="term" value="P:proteolysis"/>
    <property type="evidence" value="ECO:0007669"/>
    <property type="project" value="UniProtKB-KW"/>
</dbReference>
<proteinExistence type="inferred from homology"/>
<evidence type="ECO:0000256" key="7">
    <source>
        <dbReference type="RuleBase" id="RU004447"/>
    </source>
</evidence>
<dbReference type="Gene3D" id="3.30.830.10">
    <property type="entry name" value="Metalloenzyme, LuxS/M16 peptidase-like"/>
    <property type="match status" value="4"/>
</dbReference>
<dbReference type="PROSITE" id="PS00143">
    <property type="entry name" value="INSULINASE"/>
    <property type="match status" value="1"/>
</dbReference>
<dbReference type="SUPFAM" id="SSF63411">
    <property type="entry name" value="LuxS/MPP-like metallohydrolase"/>
    <property type="match status" value="4"/>
</dbReference>
<name>A0A8C8F2V0_ONCTS</name>
<evidence type="ECO:0000259" key="9">
    <source>
        <dbReference type="Pfam" id="PF00675"/>
    </source>
</evidence>
<evidence type="ECO:0000256" key="5">
    <source>
        <dbReference type="ARBA" id="ARBA00022833"/>
    </source>
</evidence>
<reference evidence="12" key="1">
    <citation type="submission" date="2025-08" db="UniProtKB">
        <authorList>
            <consortium name="Ensembl"/>
        </authorList>
    </citation>
    <scope>IDENTIFICATION</scope>
</reference>
<evidence type="ECO:0000256" key="2">
    <source>
        <dbReference type="ARBA" id="ARBA00022670"/>
    </source>
</evidence>
<dbReference type="Pfam" id="PF05193">
    <property type="entry name" value="Peptidase_M16_C"/>
    <property type="match status" value="1"/>
</dbReference>
<keyword evidence="2" id="KW-0645">Protease</keyword>
<dbReference type="Pfam" id="PF00675">
    <property type="entry name" value="Peptidase_M16"/>
    <property type="match status" value="1"/>
</dbReference>
<evidence type="ECO:0000256" key="3">
    <source>
        <dbReference type="ARBA" id="ARBA00022723"/>
    </source>
</evidence>
<sequence>SGADGKDACGEEEEEEEDGASGGGEEAEEEGDSGEGTEEEDEDAEEEHDSDFEELDEEQEGKQKKGSSEKQVAALCISVGSFSDPEDLPGLAHFLEHMVFMGSEKYPAENGFDAFLKKHGGSDNASTDCERTIFQFDVQRKYFREALDRWAQFFICPLMIEDAIDREVEAVDSEYQLARPSDSHRKEMLFGSLARPKHPMGKFCWGNAQTLKHEPREKQINTYQRLRDFWKRYYSAHYMTLTVQSKETLNTLEEWVREVFSKVLPSTMAPSPVEPFKDQFSKYLHLTIILRSTQTAWFVLVSPCRVKPLHYISWLIGHEGAGSILSLLRKKCWALALFGGNSETGFDQNTTYSIFSISITLTDEGFQNFHQVVHLVFQYMKMLQTLGPQQRIYEEIQKIEANEFHYQEQTDPIEYVENICENMQLFPKEDFLTGDQLMFEYNPEVISLALALLTPERANLLLLSPEHEGYCSHKEKWFGTNYSMEDLPEEWARRWAGDFDLNPDLHLPAENKFIATDFTLKPSDCPDTEVPVRILNNERGCLWFKKDNKFKIPKAYVRFNLLSPMIQKSPENLVLFDIFVNILAHNLAEPAYEADVAQLEYKLIAGEHGLVIRVKGFNHKLPLLLNLIVDHLADFTAEPGVFNMFAEQLKKTYFNILIKPERLGKDVRLLILEHCRWSVIQKYQAIMKGLTVDDLMTFVSGLKAQLYTEGLVQGNFTSTESMKFLQYFIDKLQFKRLSVEVPVLFRVVELPQKPHLCKVKSLNKGDANSEVTVYYQVTALIKLKECEDTHLGEEVDRNWFEVVTQQYVFDRLNREIEALKLITKAELVSWFMEHRDTTSKKLSVHVSLCEVSKLTFLPASPMLADATLINDIRTFTSSLTLYPYHKILK</sequence>
<comment type="similarity">
    <text evidence="1 7">Belongs to the peptidase M16 family.</text>
</comment>
<organism evidence="12 13">
    <name type="scientific">Oncorhynchus tshawytscha</name>
    <name type="common">Chinook salmon</name>
    <name type="synonym">Salmo tshawytscha</name>
    <dbReference type="NCBI Taxonomy" id="74940"/>
    <lineage>
        <taxon>Eukaryota</taxon>
        <taxon>Metazoa</taxon>
        <taxon>Chordata</taxon>
        <taxon>Craniata</taxon>
        <taxon>Vertebrata</taxon>
        <taxon>Euteleostomi</taxon>
        <taxon>Actinopterygii</taxon>
        <taxon>Neopterygii</taxon>
        <taxon>Teleostei</taxon>
        <taxon>Protacanthopterygii</taxon>
        <taxon>Salmoniformes</taxon>
        <taxon>Salmonidae</taxon>
        <taxon>Salmoninae</taxon>
        <taxon>Oncorhynchus</taxon>
    </lineage>
</organism>
<keyword evidence="5" id="KW-0862">Zinc</keyword>
<evidence type="ECO:0000256" key="4">
    <source>
        <dbReference type="ARBA" id="ARBA00022801"/>
    </source>
</evidence>
<evidence type="ECO:0000313" key="12">
    <source>
        <dbReference type="Ensembl" id="ENSOTSP00005028213.1"/>
    </source>
</evidence>
<feature type="domain" description="Peptidase M16 middle/third" evidence="11">
    <location>
        <begin position="404"/>
        <end position="685"/>
    </location>
</feature>
<dbReference type="FunFam" id="3.30.830.10:FF:000027">
    <property type="entry name" value="nardilysin isoform X1"/>
    <property type="match status" value="1"/>
</dbReference>
<dbReference type="InterPro" id="IPR032632">
    <property type="entry name" value="Peptidase_M16_M"/>
</dbReference>
<evidence type="ECO:0000256" key="6">
    <source>
        <dbReference type="ARBA" id="ARBA00023049"/>
    </source>
</evidence>
<dbReference type="InterPro" id="IPR001431">
    <property type="entry name" value="Pept_M16_Zn_BS"/>
</dbReference>
<dbReference type="AlphaFoldDB" id="A0A8C8F2V0"/>
<gene>
    <name evidence="12" type="primary">LOC112250679</name>
</gene>
<protein>
    <submittedName>
        <fullName evidence="12">Nardilysin b (N-arginine dibasic convertase)</fullName>
    </submittedName>
</protein>
<evidence type="ECO:0000259" key="10">
    <source>
        <dbReference type="Pfam" id="PF05193"/>
    </source>
</evidence>
<keyword evidence="4" id="KW-0378">Hydrolase</keyword>
<feature type="domain" description="Peptidase M16 N-terminal" evidence="9">
    <location>
        <begin position="71"/>
        <end position="196"/>
    </location>
</feature>
<dbReference type="PANTHER" id="PTHR43690:SF18">
    <property type="entry name" value="INSULIN-DEGRADING ENZYME-RELATED"/>
    <property type="match status" value="1"/>
</dbReference>
<dbReference type="PANTHER" id="PTHR43690">
    <property type="entry name" value="NARDILYSIN"/>
    <property type="match status" value="1"/>
</dbReference>
<dbReference type="GeneTree" id="ENSGT00940000155026"/>
<feature type="compositionally biased region" description="Acidic residues" evidence="8">
    <location>
        <begin position="10"/>
        <end position="59"/>
    </location>
</feature>
<reference evidence="12" key="2">
    <citation type="submission" date="2025-09" db="UniProtKB">
        <authorList>
            <consortium name="Ensembl"/>
        </authorList>
    </citation>
    <scope>IDENTIFICATION</scope>
</reference>
<feature type="domain" description="Peptidase M16 C-terminal" evidence="10">
    <location>
        <begin position="222"/>
        <end position="398"/>
    </location>
</feature>
<dbReference type="FunFam" id="3.30.830.10:FF:000005">
    <property type="entry name" value="nardilysin isoform X1"/>
    <property type="match status" value="1"/>
</dbReference>
<dbReference type="InterPro" id="IPR050626">
    <property type="entry name" value="Peptidase_M16"/>
</dbReference>
<accession>A0A8C8F2V0</accession>
<keyword evidence="13" id="KW-1185">Reference proteome</keyword>
<evidence type="ECO:0000259" key="11">
    <source>
        <dbReference type="Pfam" id="PF16187"/>
    </source>
</evidence>
<evidence type="ECO:0000256" key="8">
    <source>
        <dbReference type="SAM" id="MobiDB-lite"/>
    </source>
</evidence>
<dbReference type="GO" id="GO:0004222">
    <property type="term" value="F:metalloendopeptidase activity"/>
    <property type="evidence" value="ECO:0007669"/>
    <property type="project" value="InterPro"/>
</dbReference>
<dbReference type="Ensembl" id="ENSOTST00005030480.2">
    <property type="protein sequence ID" value="ENSOTSP00005028213.1"/>
    <property type="gene ID" value="ENSOTSG00005008839.2"/>
</dbReference>
<dbReference type="InterPro" id="IPR011249">
    <property type="entry name" value="Metalloenz_LuxS/M16"/>
</dbReference>
<dbReference type="InterPro" id="IPR011765">
    <property type="entry name" value="Pept_M16_N"/>
</dbReference>
<dbReference type="InterPro" id="IPR007863">
    <property type="entry name" value="Peptidase_M16_C"/>
</dbReference>
<keyword evidence="6" id="KW-0482">Metalloprotease</keyword>
<keyword evidence="3" id="KW-0479">Metal-binding</keyword>
<dbReference type="Proteomes" id="UP000694402">
    <property type="component" value="Unassembled WGS sequence"/>
</dbReference>
<evidence type="ECO:0000313" key="13">
    <source>
        <dbReference type="Proteomes" id="UP000694402"/>
    </source>
</evidence>